<feature type="region of interest" description="Disordered" evidence="1">
    <location>
        <begin position="1"/>
        <end position="31"/>
    </location>
</feature>
<protein>
    <submittedName>
        <fullName evidence="2">Uncharacterized protein</fullName>
    </submittedName>
</protein>
<accession>A0ABR3V2V3</accession>
<feature type="region of interest" description="Disordered" evidence="1">
    <location>
        <begin position="333"/>
        <end position="370"/>
    </location>
</feature>
<feature type="compositionally biased region" description="Low complexity" evidence="1">
    <location>
        <begin position="279"/>
        <end position="297"/>
    </location>
</feature>
<gene>
    <name evidence="2" type="ORF">VTJ49DRAFT_5559</name>
</gene>
<dbReference type="Proteomes" id="UP001583172">
    <property type="component" value="Unassembled WGS sequence"/>
</dbReference>
<evidence type="ECO:0000313" key="3">
    <source>
        <dbReference type="Proteomes" id="UP001583172"/>
    </source>
</evidence>
<evidence type="ECO:0000313" key="2">
    <source>
        <dbReference type="EMBL" id="KAL1836114.1"/>
    </source>
</evidence>
<dbReference type="EMBL" id="JAZGSY010000463">
    <property type="protein sequence ID" value="KAL1836114.1"/>
    <property type="molecule type" value="Genomic_DNA"/>
</dbReference>
<feature type="region of interest" description="Disordered" evidence="1">
    <location>
        <begin position="64"/>
        <end position="103"/>
    </location>
</feature>
<feature type="compositionally biased region" description="Basic residues" evidence="1">
    <location>
        <begin position="357"/>
        <end position="369"/>
    </location>
</feature>
<feature type="compositionally biased region" description="Polar residues" evidence="1">
    <location>
        <begin position="79"/>
        <end position="91"/>
    </location>
</feature>
<feature type="region of interest" description="Disordered" evidence="1">
    <location>
        <begin position="268"/>
        <end position="314"/>
    </location>
</feature>
<reference evidence="2 3" key="1">
    <citation type="journal article" date="2024" name="Commun. Biol.">
        <title>Comparative genomic analysis of thermophilic fungi reveals convergent evolutionary adaptations and gene losses.</title>
        <authorList>
            <person name="Steindorff A.S."/>
            <person name="Aguilar-Pontes M.V."/>
            <person name="Robinson A.J."/>
            <person name="Andreopoulos B."/>
            <person name="LaButti K."/>
            <person name="Kuo A."/>
            <person name="Mondo S."/>
            <person name="Riley R."/>
            <person name="Otillar R."/>
            <person name="Haridas S."/>
            <person name="Lipzen A."/>
            <person name="Grimwood J."/>
            <person name="Schmutz J."/>
            <person name="Clum A."/>
            <person name="Reid I.D."/>
            <person name="Moisan M.C."/>
            <person name="Butler G."/>
            <person name="Nguyen T.T.M."/>
            <person name="Dewar K."/>
            <person name="Conant G."/>
            <person name="Drula E."/>
            <person name="Henrissat B."/>
            <person name="Hansel C."/>
            <person name="Singer S."/>
            <person name="Hutchinson M.I."/>
            <person name="de Vries R.P."/>
            <person name="Natvig D.O."/>
            <person name="Powell A.J."/>
            <person name="Tsang A."/>
            <person name="Grigoriev I.V."/>
        </authorList>
    </citation>
    <scope>NUCLEOTIDE SEQUENCE [LARGE SCALE GENOMIC DNA]</scope>
    <source>
        <strain evidence="2 3">CBS 620.91</strain>
    </source>
</reference>
<organism evidence="2 3">
    <name type="scientific">Humicola insolens</name>
    <name type="common">Soft-rot fungus</name>
    <dbReference type="NCBI Taxonomy" id="85995"/>
    <lineage>
        <taxon>Eukaryota</taxon>
        <taxon>Fungi</taxon>
        <taxon>Dikarya</taxon>
        <taxon>Ascomycota</taxon>
        <taxon>Pezizomycotina</taxon>
        <taxon>Sordariomycetes</taxon>
        <taxon>Sordariomycetidae</taxon>
        <taxon>Sordariales</taxon>
        <taxon>Chaetomiaceae</taxon>
        <taxon>Mycothermus</taxon>
    </lineage>
</organism>
<sequence>MCSTMPPRSPTPVDPHLRLHGSGSTAPGFRLPMPEDCGTGEVLAGSKFFNTRPQVRMGNIISKVWPGKPSESQDDVRSNQDTGTAASTAPQTPEGRAAPLRSPVPASQGIEFCLLSDVLLEAPIDSANLSEDDVFFDATSTMSAPTGGPAIPPRRRDTTNSAPVPSHLSASTAILSSPTPAGADTALVNDWSLQDTLRSMLGETIAGPSTTATAVTTPDQALPAAAANSSDTGTLYNIPLAKSITPVPPDWDQLARRALQKPSYPALVLSGPDVTNPAGSTTKDTGSAGTSTGSTTTPRPAVIIGPLSPATRSDWHRDAGRAYLTAKLGLAVGNRPGEDAGGETGGGQHIYDTFRGRGGRGRGRGRRGGRMGNYHGYPAGGDPGLVWCDLVQDGEGMWYVRAEFERREKAEVAVGFFEGGYPCGGSIMWAWMGEGKE</sequence>
<name>A0ABR3V2V3_HUMIN</name>
<feature type="region of interest" description="Disordered" evidence="1">
    <location>
        <begin position="140"/>
        <end position="165"/>
    </location>
</feature>
<comment type="caution">
    <text evidence="2">The sequence shown here is derived from an EMBL/GenBank/DDBJ whole genome shotgun (WGS) entry which is preliminary data.</text>
</comment>
<keyword evidence="3" id="KW-1185">Reference proteome</keyword>
<proteinExistence type="predicted"/>
<evidence type="ECO:0000256" key="1">
    <source>
        <dbReference type="SAM" id="MobiDB-lite"/>
    </source>
</evidence>